<dbReference type="InterPro" id="IPR051637">
    <property type="entry name" value="Ank_repeat_dom-contain_49"/>
</dbReference>
<dbReference type="Pfam" id="PF12796">
    <property type="entry name" value="Ank_2"/>
    <property type="match status" value="2"/>
</dbReference>
<reference evidence="4 5" key="1">
    <citation type="journal article" date="2011" name="Genome Biol.">
        <title>Comparative genome sequence analysis underscores mycoparasitism as the ancestral life style of Trichoderma.</title>
        <authorList>
            <person name="Kubicek C.P."/>
            <person name="Herrera-Estrella A."/>
            <person name="Seidl-Seiboth V."/>
            <person name="Martinez D.A."/>
            <person name="Druzhinina I.S."/>
            <person name="Thon M."/>
            <person name="Zeilinger S."/>
            <person name="Casas-Flores S."/>
            <person name="Horwitz B.A."/>
            <person name="Mukherjee P.K."/>
            <person name="Mukherjee M."/>
            <person name="Kredics L."/>
            <person name="Alcaraz L.D."/>
            <person name="Aerts A."/>
            <person name="Antal Z."/>
            <person name="Atanasova L."/>
            <person name="Cervantes-Badillo M.G."/>
            <person name="Challacombe J."/>
            <person name="Chertkov O."/>
            <person name="McCluskey K."/>
            <person name="Coulpier F."/>
            <person name="Deshpande N."/>
            <person name="von Doehren H."/>
            <person name="Ebbole D.J."/>
            <person name="Esquivel-Naranjo E.U."/>
            <person name="Fekete E."/>
            <person name="Flipphi M."/>
            <person name="Glaser F."/>
            <person name="Gomez-Rodriguez E.Y."/>
            <person name="Gruber S."/>
            <person name="Han C."/>
            <person name="Henrissat B."/>
            <person name="Hermosa R."/>
            <person name="Hernandez-Onate M."/>
            <person name="Karaffa L."/>
            <person name="Kosti I."/>
            <person name="Le Crom S."/>
            <person name="Lindquist E."/>
            <person name="Lucas S."/>
            <person name="Luebeck M."/>
            <person name="Luebeck P.S."/>
            <person name="Margeot A."/>
            <person name="Metz B."/>
            <person name="Misra M."/>
            <person name="Nevalainen H."/>
            <person name="Omann M."/>
            <person name="Packer N."/>
            <person name="Perrone G."/>
            <person name="Uresti-Rivera E.E."/>
            <person name="Salamov A."/>
            <person name="Schmoll M."/>
            <person name="Seiboth B."/>
            <person name="Shapiro H."/>
            <person name="Sukno S."/>
            <person name="Tamayo-Ramos J.A."/>
            <person name="Tisch D."/>
            <person name="Wiest A."/>
            <person name="Wilkinson H.H."/>
            <person name="Zhang M."/>
            <person name="Coutinho P.M."/>
            <person name="Kenerley C.M."/>
            <person name="Monte E."/>
            <person name="Baker S.E."/>
            <person name="Grigoriev I.V."/>
        </authorList>
    </citation>
    <scope>NUCLEOTIDE SEQUENCE [LARGE SCALE GENOMIC DNA]</scope>
    <source>
        <strain evidence="5">ATCC 20476 / IMI 206040</strain>
    </source>
</reference>
<evidence type="ECO:0000313" key="5">
    <source>
        <dbReference type="Proteomes" id="UP000005426"/>
    </source>
</evidence>
<dbReference type="OrthoDB" id="823504at2759"/>
<dbReference type="eggNOG" id="KOG4177">
    <property type="taxonomic scope" value="Eukaryota"/>
</dbReference>
<dbReference type="Gene3D" id="1.25.40.20">
    <property type="entry name" value="Ankyrin repeat-containing domain"/>
    <property type="match status" value="2"/>
</dbReference>
<accession>G9NXK9</accession>
<dbReference type="PRINTS" id="PR01415">
    <property type="entry name" value="ANKYRIN"/>
</dbReference>
<dbReference type="InterPro" id="IPR036770">
    <property type="entry name" value="Ankyrin_rpt-contain_sf"/>
</dbReference>
<dbReference type="OMA" id="CASRNND"/>
<evidence type="ECO:0000256" key="1">
    <source>
        <dbReference type="ARBA" id="ARBA00022737"/>
    </source>
</evidence>
<keyword evidence="5" id="KW-1185">Reference proteome</keyword>
<dbReference type="PROSITE" id="PS50088">
    <property type="entry name" value="ANK_REPEAT"/>
    <property type="match status" value="3"/>
</dbReference>
<dbReference type="PROSITE" id="PS50297">
    <property type="entry name" value="ANK_REP_REGION"/>
    <property type="match status" value="3"/>
</dbReference>
<feature type="repeat" description="ANK" evidence="3">
    <location>
        <begin position="276"/>
        <end position="308"/>
    </location>
</feature>
<organism evidence="4 5">
    <name type="scientific">Hypocrea atroviridis (strain ATCC 20476 / IMI 206040)</name>
    <name type="common">Trichoderma atroviride</name>
    <dbReference type="NCBI Taxonomy" id="452589"/>
    <lineage>
        <taxon>Eukaryota</taxon>
        <taxon>Fungi</taxon>
        <taxon>Dikarya</taxon>
        <taxon>Ascomycota</taxon>
        <taxon>Pezizomycotina</taxon>
        <taxon>Sordariomycetes</taxon>
        <taxon>Hypocreomycetidae</taxon>
        <taxon>Hypocreales</taxon>
        <taxon>Hypocreaceae</taxon>
        <taxon>Trichoderma</taxon>
    </lineage>
</organism>
<dbReference type="HOGENOM" id="CLU_892973_0_0_1"/>
<sequence length="312" mass="34319">MGPKAVGKKLDVYAVVELLLLHGIDPRMSEHHGITPLHVACVRGRFDLAELLLRFNAPINLTDGWGFTPLERAYGTGDIRIIEMLIGHGADVEAWMLGGEPPLARCIYDGKLDIFEAFLPFADINQATMLGFAPIHLASDGADRIDQGDAETVSILLEYGADLSKYLQSGETVSPFHNAARYGHVKICDILLQHEPAFLNLQIEKGFMIESPLFMACHRKKKEVVRFLLDKGAKADQLSFYYKESPLFTACDVGDLEIAKMVLEAAPQMINVPTAFNCTPLVYACEHGNVEMVKMLLDAGAGIYLPNGARTT</sequence>
<evidence type="ECO:0000256" key="3">
    <source>
        <dbReference type="PROSITE-ProRule" id="PRU00023"/>
    </source>
</evidence>
<dbReference type="SMART" id="SM00248">
    <property type="entry name" value="ANK"/>
    <property type="match status" value="8"/>
</dbReference>
<comment type="caution">
    <text evidence="4">The sequence shown here is derived from an EMBL/GenBank/DDBJ whole genome shotgun (WGS) entry which is preliminary data.</text>
</comment>
<dbReference type="AlphaFoldDB" id="G9NXK9"/>
<dbReference type="PANTHER" id="PTHR24180:SF45">
    <property type="entry name" value="POLY [ADP-RIBOSE] POLYMERASE TANKYRASE"/>
    <property type="match status" value="1"/>
</dbReference>
<evidence type="ECO:0000313" key="4">
    <source>
        <dbReference type="EMBL" id="EHK44189.1"/>
    </source>
</evidence>
<dbReference type="InterPro" id="IPR002110">
    <property type="entry name" value="Ankyrin_rpt"/>
</dbReference>
<dbReference type="SUPFAM" id="SSF48403">
    <property type="entry name" value="Ankyrin repeat"/>
    <property type="match status" value="1"/>
</dbReference>
<protein>
    <submittedName>
        <fullName evidence="4">Ankyrin repeat-containing protein</fullName>
    </submittedName>
</protein>
<keyword evidence="2 3" id="KW-0040">ANK repeat</keyword>
<evidence type="ECO:0000256" key="2">
    <source>
        <dbReference type="ARBA" id="ARBA00023043"/>
    </source>
</evidence>
<feature type="repeat" description="ANK" evidence="3">
    <location>
        <begin position="65"/>
        <end position="94"/>
    </location>
</feature>
<name>G9NXK9_HYPAI</name>
<dbReference type="PANTHER" id="PTHR24180">
    <property type="entry name" value="CYCLIN-DEPENDENT KINASE INHIBITOR 2C-RELATED"/>
    <property type="match status" value="1"/>
</dbReference>
<dbReference type="EMBL" id="ABDG02000025">
    <property type="protein sequence ID" value="EHK44189.1"/>
    <property type="molecule type" value="Genomic_DNA"/>
</dbReference>
<proteinExistence type="predicted"/>
<keyword evidence="1" id="KW-0677">Repeat</keyword>
<dbReference type="STRING" id="452589.G9NXK9"/>
<gene>
    <name evidence="4" type="ORF">TRIATDRAFT_36771</name>
</gene>
<dbReference type="Proteomes" id="UP000005426">
    <property type="component" value="Unassembled WGS sequence"/>
</dbReference>
<feature type="non-terminal residue" evidence="4">
    <location>
        <position position="312"/>
    </location>
</feature>
<feature type="repeat" description="ANK" evidence="3">
    <location>
        <begin position="32"/>
        <end position="64"/>
    </location>
</feature>
<dbReference type="Pfam" id="PF13606">
    <property type="entry name" value="Ank_3"/>
    <property type="match status" value="1"/>
</dbReference>